<dbReference type="AlphaFoldDB" id="A0A016UGD6"/>
<evidence type="ECO:0000313" key="2">
    <source>
        <dbReference type="Proteomes" id="UP000024635"/>
    </source>
</evidence>
<protein>
    <recommendedName>
        <fullName evidence="3">Reverse transcriptase domain-containing protein</fullName>
    </recommendedName>
</protein>
<accession>A0A016UGD6</accession>
<gene>
    <name evidence="1" type="primary">Acey_s0043.g846</name>
    <name evidence="1" type="ORF">Y032_0043g846</name>
</gene>
<dbReference type="PANTHER" id="PTHR46238:SF8">
    <property type="entry name" value="ENDONUCLEASE_EXONUCLEASE_PHOSPHATASE DOMAIN-CONTAINING PROTEIN"/>
    <property type="match status" value="1"/>
</dbReference>
<evidence type="ECO:0008006" key="3">
    <source>
        <dbReference type="Google" id="ProtNLM"/>
    </source>
</evidence>
<reference evidence="2" key="1">
    <citation type="journal article" date="2015" name="Nat. Genet.">
        <title>The genome and transcriptome of the zoonotic hookworm Ancylostoma ceylanicum identify infection-specific gene families.</title>
        <authorList>
            <person name="Schwarz E.M."/>
            <person name="Hu Y."/>
            <person name="Antoshechkin I."/>
            <person name="Miller M.M."/>
            <person name="Sternberg P.W."/>
            <person name="Aroian R.V."/>
        </authorList>
    </citation>
    <scope>NUCLEOTIDE SEQUENCE</scope>
    <source>
        <strain evidence="2">HY135</strain>
    </source>
</reference>
<sequence length="187" mass="21836">MLASEQKEDLQRQKQAWSERLARFGLLLNVKKTEYMTTNLDELSTIQVDGNDLRRTDYFKYLGSTLSDDGNLAHEVVARVNATWLKWRPMTGVLSDKNILDRFKSKVYRAVVRSVALYGADCWPATKEVERRLSVMEMKMLRWTVGVTHADRTRNEKICERFGIAPIADKLRETRLRWYGHVLQSRP</sequence>
<dbReference type="EMBL" id="JARK01001379">
    <property type="protein sequence ID" value="EYC13658.1"/>
    <property type="molecule type" value="Genomic_DNA"/>
</dbReference>
<comment type="caution">
    <text evidence="1">The sequence shown here is derived from an EMBL/GenBank/DDBJ whole genome shotgun (WGS) entry which is preliminary data.</text>
</comment>
<dbReference type="Proteomes" id="UP000024635">
    <property type="component" value="Unassembled WGS sequence"/>
</dbReference>
<evidence type="ECO:0000313" key="1">
    <source>
        <dbReference type="EMBL" id="EYC13658.1"/>
    </source>
</evidence>
<organism evidence="1 2">
    <name type="scientific">Ancylostoma ceylanicum</name>
    <dbReference type="NCBI Taxonomy" id="53326"/>
    <lineage>
        <taxon>Eukaryota</taxon>
        <taxon>Metazoa</taxon>
        <taxon>Ecdysozoa</taxon>
        <taxon>Nematoda</taxon>
        <taxon>Chromadorea</taxon>
        <taxon>Rhabditida</taxon>
        <taxon>Rhabditina</taxon>
        <taxon>Rhabditomorpha</taxon>
        <taxon>Strongyloidea</taxon>
        <taxon>Ancylostomatidae</taxon>
        <taxon>Ancylostomatinae</taxon>
        <taxon>Ancylostoma</taxon>
    </lineage>
</organism>
<name>A0A016UGD6_9BILA</name>
<proteinExistence type="predicted"/>
<dbReference type="OrthoDB" id="424543at2759"/>
<keyword evidence="2" id="KW-1185">Reference proteome</keyword>
<dbReference type="PANTHER" id="PTHR46238">
    <property type="entry name" value="REVERSE TRANSCRIPTASE DOMAIN-CONTAINING PROTEIN"/>
    <property type="match status" value="1"/>
</dbReference>